<dbReference type="AlphaFoldDB" id="A0A2B4RQ17"/>
<name>A0A2B4RQ17_STYPI</name>
<dbReference type="GO" id="GO:0106217">
    <property type="term" value="P:tRNA C3-cytosine methylation"/>
    <property type="evidence" value="ECO:0007669"/>
    <property type="project" value="TreeGrafter"/>
</dbReference>
<evidence type="ECO:0000313" key="2">
    <source>
        <dbReference type="Proteomes" id="UP000225706"/>
    </source>
</evidence>
<dbReference type="PANTHER" id="PTHR16043:SF1">
    <property type="entry name" value="DALR ANTICODON-BINDING DOMAIN-CONTAINING PROTEIN 3"/>
    <property type="match status" value="1"/>
</dbReference>
<evidence type="ECO:0000313" key="1">
    <source>
        <dbReference type="EMBL" id="PFX18903.1"/>
    </source>
</evidence>
<dbReference type="EMBL" id="LSMT01000386">
    <property type="protein sequence ID" value="PFX18903.1"/>
    <property type="molecule type" value="Genomic_DNA"/>
</dbReference>
<dbReference type="Proteomes" id="UP000225706">
    <property type="component" value="Unassembled WGS sequence"/>
</dbReference>
<dbReference type="PANTHER" id="PTHR16043">
    <property type="entry name" value="DALRD3 PROTEIN"/>
    <property type="match status" value="1"/>
</dbReference>
<sequence length="660" mass="74460">MADGEFEGLYEGNFVNNGKTEFSDLLPYMKRLVCEALSTVDSLNQTNFDSCFLKLNKKLENGDLIIPAFVRNYLGEGKVEFQSLCQRVIHQVTKVQFVRQCCVTSGGHLLLSLYKSDLTSAVFNNIVKQTDQYGQSSKQTSQSVLLNPSMSVRVDDEGHLNLDQMRTVLICEHIKELLNANSINVISALDYKSQPTCTCKDGSIWGHQETYNLFSLSSFTSKEISLWTEKDLTAKAKELYKILKCCKYVDSLNKKTEMQATDEAEPSCNYLCKSDCTCKDSDLNCDAVILDLPNFCKDNELLSVSPTSSILLDVAKLDLAEKSIGDIDMVVHLTSCRLAFSQQQMSTVWQMTATNPAKMRQFFVSHGLVSLYKDEQKLHDHLDFLELLRTREKQLRESYIVKYGNKVEGCGWDKSLREMAVAVIKLEILSSAPNSEVKINISETSRQFRQATFVLYNCARLAKLFASFEEFVQKGVYPALPPVTEVDFRLLRDQAEWELTLHYIVAFPSVIKDAVAGLTVFKSKSQNVTIQSNKKLKRLFDTNPNPFSPMKYRKQVYYRLKRTCLAKFTCWRSFTTCVMLCELGMKHITRPIVVRKLARCDGATLEIVFAAADFGVVADAAFVVVAFDVGKIKFAHFGPLSATGGVHFDTSGPPFLLFYP</sequence>
<gene>
    <name evidence="1" type="primary">dalrd3</name>
    <name evidence="1" type="ORF">AWC38_SpisGene16720</name>
</gene>
<reference evidence="2" key="1">
    <citation type="journal article" date="2017" name="bioRxiv">
        <title>Comparative analysis of the genomes of Stylophora pistillata and Acropora digitifera provides evidence for extensive differences between species of corals.</title>
        <authorList>
            <person name="Voolstra C.R."/>
            <person name="Li Y."/>
            <person name="Liew Y.J."/>
            <person name="Baumgarten S."/>
            <person name="Zoccola D."/>
            <person name="Flot J.-F."/>
            <person name="Tambutte S."/>
            <person name="Allemand D."/>
            <person name="Aranda M."/>
        </authorList>
    </citation>
    <scope>NUCLEOTIDE SEQUENCE [LARGE SCALE GENOMIC DNA]</scope>
</reference>
<organism evidence="1 2">
    <name type="scientific">Stylophora pistillata</name>
    <name type="common">Smooth cauliflower coral</name>
    <dbReference type="NCBI Taxonomy" id="50429"/>
    <lineage>
        <taxon>Eukaryota</taxon>
        <taxon>Metazoa</taxon>
        <taxon>Cnidaria</taxon>
        <taxon>Anthozoa</taxon>
        <taxon>Hexacorallia</taxon>
        <taxon>Scleractinia</taxon>
        <taxon>Astrocoeniina</taxon>
        <taxon>Pocilloporidae</taxon>
        <taxon>Stylophora</taxon>
    </lineage>
</organism>
<dbReference type="Gene3D" id="1.10.730.10">
    <property type="entry name" value="Isoleucyl-tRNA Synthetase, Domain 1"/>
    <property type="match status" value="1"/>
</dbReference>
<keyword evidence="2" id="KW-1185">Reference proteome</keyword>
<proteinExistence type="predicted"/>
<comment type="caution">
    <text evidence="1">The sequence shown here is derived from an EMBL/GenBank/DDBJ whole genome shotgun (WGS) entry which is preliminary data.</text>
</comment>
<dbReference type="STRING" id="50429.A0A2B4RQ17"/>
<accession>A0A2B4RQ17</accession>
<dbReference type="OrthoDB" id="9990834at2759"/>
<dbReference type="GO" id="GO:0000049">
    <property type="term" value="F:tRNA binding"/>
    <property type="evidence" value="ECO:0007669"/>
    <property type="project" value="TreeGrafter"/>
</dbReference>
<protein>
    <submittedName>
        <fullName evidence="1">DALR anticodon-binding domain-containing protein 3</fullName>
    </submittedName>
</protein>
<dbReference type="InterPro" id="IPR037380">
    <property type="entry name" value="DALRD3"/>
</dbReference>